<dbReference type="AlphaFoldDB" id="A0A098LGG1"/>
<dbReference type="eggNOG" id="ENOG5033K51">
    <property type="taxonomic scope" value="Bacteria"/>
</dbReference>
<evidence type="ECO:0000313" key="2">
    <source>
        <dbReference type="Proteomes" id="UP000030185"/>
    </source>
</evidence>
<keyword evidence="2" id="KW-1185">Reference proteome</keyword>
<dbReference type="STRING" id="153721.MYP_2407"/>
<evidence type="ECO:0000313" key="1">
    <source>
        <dbReference type="EMBL" id="GAL85178.1"/>
    </source>
</evidence>
<dbReference type="Proteomes" id="UP000030185">
    <property type="component" value="Unassembled WGS sequence"/>
</dbReference>
<protein>
    <submittedName>
        <fullName evidence="1">Uncharacterized protein</fullName>
    </submittedName>
</protein>
<gene>
    <name evidence="1" type="ORF">MYP_2407</name>
</gene>
<dbReference type="Gene3D" id="1.10.260.40">
    <property type="entry name" value="lambda repressor-like DNA-binding domains"/>
    <property type="match status" value="1"/>
</dbReference>
<organism evidence="1 2">
    <name type="scientific">Sporocytophaga myxococcoides</name>
    <dbReference type="NCBI Taxonomy" id="153721"/>
    <lineage>
        <taxon>Bacteria</taxon>
        <taxon>Pseudomonadati</taxon>
        <taxon>Bacteroidota</taxon>
        <taxon>Cytophagia</taxon>
        <taxon>Cytophagales</taxon>
        <taxon>Cytophagaceae</taxon>
        <taxon>Sporocytophaga</taxon>
    </lineage>
</organism>
<dbReference type="GO" id="GO:0003677">
    <property type="term" value="F:DNA binding"/>
    <property type="evidence" value="ECO:0007669"/>
    <property type="project" value="InterPro"/>
</dbReference>
<dbReference type="InterPro" id="IPR010982">
    <property type="entry name" value="Lambda_DNA-bd_dom_sf"/>
</dbReference>
<sequence>MNNLVEIGKRLKEFLDYKKMKVNELGRMSDTSGTQIYNIVKGKKYGVDKFISVVNALPDLNIYWLLFGDGQMLKDTVLKYNNVTSGESELLIKELENLKVLISYQEMTLNAYKRSLDMAASTNDDLKKMVEFYRSQAENKSSNIKSA</sequence>
<name>A0A098LGG1_9BACT</name>
<dbReference type="SUPFAM" id="SSF47413">
    <property type="entry name" value="lambda repressor-like DNA-binding domains"/>
    <property type="match status" value="1"/>
</dbReference>
<dbReference type="RefSeq" id="WP_045463329.1">
    <property type="nucleotide sequence ID" value="NZ_BBLT01000004.1"/>
</dbReference>
<proteinExistence type="predicted"/>
<dbReference type="OrthoDB" id="796548at2"/>
<dbReference type="EMBL" id="BBLT01000004">
    <property type="protein sequence ID" value="GAL85178.1"/>
    <property type="molecule type" value="Genomic_DNA"/>
</dbReference>
<reference evidence="1 2" key="1">
    <citation type="submission" date="2014-09" db="EMBL/GenBank/DDBJ databases">
        <title>Sporocytophaga myxococcoides PG-01 genome sequencing.</title>
        <authorList>
            <person name="Liu L."/>
            <person name="Gao P.J."/>
            <person name="Chen G.J."/>
            <person name="Wang L.S."/>
        </authorList>
    </citation>
    <scope>NUCLEOTIDE SEQUENCE [LARGE SCALE GENOMIC DNA]</scope>
    <source>
        <strain evidence="1 2">PG-01</strain>
    </source>
</reference>
<accession>A0A098LGG1</accession>
<comment type="caution">
    <text evidence="1">The sequence shown here is derived from an EMBL/GenBank/DDBJ whole genome shotgun (WGS) entry which is preliminary data.</text>
</comment>